<dbReference type="NCBIfam" id="TIGR00345">
    <property type="entry name" value="GET3_arsA_TRC40"/>
    <property type="match status" value="1"/>
</dbReference>
<proteinExistence type="inferred from homology"/>
<dbReference type="EMBL" id="AP019791">
    <property type="protein sequence ID" value="BBL80939.1"/>
    <property type="molecule type" value="Genomic_DNA"/>
</dbReference>
<name>A0A510HLR7_9ACTN</name>
<evidence type="ECO:0000256" key="2">
    <source>
        <dbReference type="SAM" id="MobiDB-lite"/>
    </source>
</evidence>
<comment type="similarity">
    <text evidence="1">Belongs to the arsA ATPase family.</text>
</comment>
<evidence type="ECO:0000313" key="5">
    <source>
        <dbReference type="Proteomes" id="UP000318065"/>
    </source>
</evidence>
<evidence type="ECO:0000259" key="3">
    <source>
        <dbReference type="Pfam" id="PF02374"/>
    </source>
</evidence>
<protein>
    <recommendedName>
        <fullName evidence="3">ArsA/GET3 Anion-transporting ATPase-like domain-containing protein</fullName>
    </recommendedName>
</protein>
<dbReference type="AlphaFoldDB" id="A0A510HLR7"/>
<feature type="domain" description="ArsA/GET3 Anion-transporting ATPase-like" evidence="3">
    <location>
        <begin position="23"/>
        <end position="304"/>
    </location>
</feature>
<dbReference type="PANTHER" id="PTHR10803">
    <property type="entry name" value="ARSENICAL PUMP-DRIVING ATPASE ARSENITE-TRANSLOCATING ATPASE"/>
    <property type="match status" value="1"/>
</dbReference>
<reference evidence="4" key="1">
    <citation type="journal article" date="2019" name="Microbiol. Resour. Announc.">
        <title>Complete Genome Sequence of Rubrobacter xylanophilus Strain AA3-22, Isolated from Arima Onsen in Japan.</title>
        <authorList>
            <person name="Tomariguchi N."/>
            <person name="Miyazaki K."/>
        </authorList>
    </citation>
    <scope>NUCLEOTIDE SEQUENCE [LARGE SCALE GENOMIC DNA]</scope>
    <source>
        <strain evidence="4">AA3-22</strain>
    </source>
</reference>
<dbReference type="InterPro" id="IPR025723">
    <property type="entry name" value="ArsA/GET3_ATPase-like"/>
</dbReference>
<organism evidence="4 5">
    <name type="scientific">Rubrobacter xylanophilus</name>
    <dbReference type="NCBI Taxonomy" id="49319"/>
    <lineage>
        <taxon>Bacteria</taxon>
        <taxon>Bacillati</taxon>
        <taxon>Actinomycetota</taxon>
        <taxon>Rubrobacteria</taxon>
        <taxon>Rubrobacterales</taxon>
        <taxon>Rubrobacteraceae</taxon>
        <taxon>Rubrobacter</taxon>
    </lineage>
</organism>
<dbReference type="InterPro" id="IPR016300">
    <property type="entry name" value="ATPase_ArsA/GET3"/>
</dbReference>
<dbReference type="SUPFAM" id="SSF52540">
    <property type="entry name" value="P-loop containing nucleoside triphosphate hydrolases"/>
    <property type="match status" value="1"/>
</dbReference>
<dbReference type="GO" id="GO:0016887">
    <property type="term" value="F:ATP hydrolysis activity"/>
    <property type="evidence" value="ECO:0007669"/>
    <property type="project" value="InterPro"/>
</dbReference>
<feature type="region of interest" description="Disordered" evidence="2">
    <location>
        <begin position="305"/>
        <end position="345"/>
    </location>
</feature>
<accession>A0A510HLR7</accession>
<dbReference type="CDD" id="cd02035">
    <property type="entry name" value="ArsA"/>
    <property type="match status" value="1"/>
</dbReference>
<evidence type="ECO:0000256" key="1">
    <source>
        <dbReference type="ARBA" id="ARBA00011040"/>
    </source>
</evidence>
<evidence type="ECO:0000313" key="4">
    <source>
        <dbReference type="EMBL" id="BBL80939.1"/>
    </source>
</evidence>
<dbReference type="Proteomes" id="UP000318065">
    <property type="component" value="Chromosome"/>
</dbReference>
<dbReference type="PANTHER" id="PTHR10803:SF3">
    <property type="entry name" value="ATPASE GET3"/>
    <property type="match status" value="1"/>
</dbReference>
<feature type="compositionally biased region" description="Low complexity" evidence="2">
    <location>
        <begin position="315"/>
        <end position="336"/>
    </location>
</feature>
<dbReference type="Pfam" id="PF02374">
    <property type="entry name" value="ArsA_ATPase"/>
    <property type="match status" value="1"/>
</dbReference>
<gene>
    <name evidence="4" type="ORF">RxyAA322_27930</name>
</gene>
<dbReference type="InterPro" id="IPR027417">
    <property type="entry name" value="P-loop_NTPase"/>
</dbReference>
<dbReference type="GO" id="GO:0005524">
    <property type="term" value="F:ATP binding"/>
    <property type="evidence" value="ECO:0007669"/>
    <property type="project" value="InterPro"/>
</dbReference>
<sequence length="345" mass="36060">MSQTAPRELYDLPPVDWEGWGSRFLFFTGKGGVGKTTIASATALRMAEAGRRVLVVSTDPASNLDDVFGTEAGAEPAEVPGVPGLSLMNLDPEATAAYRDRVVGPYRGVLPEESVRSMEEQLSGACTVEIAAFDEFTGLLADPDFVGRFDHIVFDTAPPGHTLRLLCLPSAWSGYIETNPEGASCLGTLAGLEAQRERYVATVEALADAGRTTVVLVSRPEESALWEAARAGGELAELGIRNQRLVLNGVFAGDESGDPVAGALARRQREAWKGLPGSLRGVPAAAVPLVAGELTGLDALRALAGPEGGTPMTARPGCRRGSPPGTSRGSRTSSGSWMRPATASS</sequence>
<keyword evidence="5" id="KW-1185">Reference proteome</keyword>
<dbReference type="Gene3D" id="3.40.50.300">
    <property type="entry name" value="P-loop containing nucleotide triphosphate hydrolases"/>
    <property type="match status" value="1"/>
</dbReference>